<accession>A0A135T7W3</accession>
<sequence length="365" mass="41440">MCNDEANRPAATGPVIAAEEGIGMTARQTALPYVTTLIVQNRYPDRFSQPAQSLASSTTSLSSSIFNHRVENGRTYHRYKDGQYSYPNDEKEADRLDLQHNLFLLTFYYQLGLAPCNAKDSGVKRVLDVGTGTGLWAIEFADEHPEAEVSGVDLSPVQSTALPPNVKFEVDDIEEPWTYSTPFDYIHTRMMTSSICDWPRFFKQAFEHLEVGGYLEIQETDLDPHCDDGTLKPEHAMVKWLKLLGEAVEIFGHPFVDIPNLAVLMEEAGFVDVTIKTYKWPVNEWPKDPHYKELGSWTHANCMEGLEGWTLAPYTRALNWTKEEVLVFLAEVRTNMKNRNIHAYWPMKPGEKKKTTATEEPATQE</sequence>
<dbReference type="PANTHER" id="PTHR43591:SF31">
    <property type="entry name" value="LAEA-LIKE, PUTATIVE (AFU_ORTHOLOGUE AFUA_8G01930)-RELATED"/>
    <property type="match status" value="1"/>
</dbReference>
<dbReference type="AlphaFoldDB" id="A0A135T7W3"/>
<dbReference type="OrthoDB" id="2013972at2759"/>
<dbReference type="PANTHER" id="PTHR43591">
    <property type="entry name" value="METHYLTRANSFERASE"/>
    <property type="match status" value="1"/>
</dbReference>
<protein>
    <recommendedName>
        <fullName evidence="4">Methyltransferase domain-containing protein</fullName>
    </recommendedName>
</protein>
<dbReference type="EMBL" id="JEMN01001207">
    <property type="protein sequence ID" value="KXH44242.1"/>
    <property type="molecule type" value="Genomic_DNA"/>
</dbReference>
<dbReference type="Gene3D" id="3.40.50.150">
    <property type="entry name" value="Vaccinia Virus protein VP39"/>
    <property type="match status" value="1"/>
</dbReference>
<dbReference type="InterPro" id="IPR029063">
    <property type="entry name" value="SAM-dependent_MTases_sf"/>
</dbReference>
<evidence type="ECO:0000256" key="1">
    <source>
        <dbReference type="ARBA" id="ARBA00038158"/>
    </source>
</evidence>
<gene>
    <name evidence="2" type="ORF">CNYM01_07299</name>
</gene>
<dbReference type="CDD" id="cd02440">
    <property type="entry name" value="AdoMet_MTases"/>
    <property type="match status" value="1"/>
</dbReference>
<keyword evidence="3" id="KW-1185">Reference proteome</keyword>
<name>A0A135T7W3_9PEZI</name>
<dbReference type="Pfam" id="PF13489">
    <property type="entry name" value="Methyltransf_23"/>
    <property type="match status" value="1"/>
</dbReference>
<proteinExistence type="inferred from homology"/>
<evidence type="ECO:0000313" key="2">
    <source>
        <dbReference type="EMBL" id="KXH44242.1"/>
    </source>
</evidence>
<reference evidence="2 3" key="1">
    <citation type="submission" date="2014-02" db="EMBL/GenBank/DDBJ databases">
        <title>The genome sequence of Colletotrichum nymphaeae SA-01.</title>
        <authorList>
            <person name="Baroncelli R."/>
            <person name="Thon M.R."/>
        </authorList>
    </citation>
    <scope>NUCLEOTIDE SEQUENCE [LARGE SCALE GENOMIC DNA]</scope>
    <source>
        <strain evidence="2 3">SA-01</strain>
    </source>
</reference>
<comment type="similarity">
    <text evidence="1">Belongs to the methyltransferase superfamily. LaeA methyltransferase family.</text>
</comment>
<dbReference type="SUPFAM" id="SSF53335">
    <property type="entry name" value="S-adenosyl-L-methionine-dependent methyltransferases"/>
    <property type="match status" value="1"/>
</dbReference>
<evidence type="ECO:0000313" key="3">
    <source>
        <dbReference type="Proteomes" id="UP000070054"/>
    </source>
</evidence>
<dbReference type="Proteomes" id="UP000070054">
    <property type="component" value="Unassembled WGS sequence"/>
</dbReference>
<dbReference type="GO" id="GO:0008168">
    <property type="term" value="F:methyltransferase activity"/>
    <property type="evidence" value="ECO:0007669"/>
    <property type="project" value="TreeGrafter"/>
</dbReference>
<organism evidence="2 3">
    <name type="scientific">Colletotrichum nymphaeae SA-01</name>
    <dbReference type="NCBI Taxonomy" id="1460502"/>
    <lineage>
        <taxon>Eukaryota</taxon>
        <taxon>Fungi</taxon>
        <taxon>Dikarya</taxon>
        <taxon>Ascomycota</taxon>
        <taxon>Pezizomycotina</taxon>
        <taxon>Sordariomycetes</taxon>
        <taxon>Hypocreomycetidae</taxon>
        <taxon>Glomerellales</taxon>
        <taxon>Glomerellaceae</taxon>
        <taxon>Colletotrichum</taxon>
        <taxon>Colletotrichum acutatum species complex</taxon>
    </lineage>
</organism>
<comment type="caution">
    <text evidence="2">The sequence shown here is derived from an EMBL/GenBank/DDBJ whole genome shotgun (WGS) entry which is preliminary data.</text>
</comment>
<evidence type="ECO:0008006" key="4">
    <source>
        <dbReference type="Google" id="ProtNLM"/>
    </source>
</evidence>